<name>A0A6P7FMI8_DIAVI</name>
<feature type="transmembrane region" description="Helical" evidence="9">
    <location>
        <begin position="180"/>
        <end position="201"/>
    </location>
</feature>
<dbReference type="GO" id="GO:0005886">
    <property type="term" value="C:plasma membrane"/>
    <property type="evidence" value="ECO:0007669"/>
    <property type="project" value="UniProtKB-SubCell"/>
</dbReference>
<evidence type="ECO:0000313" key="11">
    <source>
        <dbReference type="RefSeq" id="XP_028137489.1"/>
    </source>
</evidence>
<feature type="transmembrane region" description="Helical" evidence="9">
    <location>
        <begin position="331"/>
        <end position="350"/>
    </location>
</feature>
<feature type="transmembrane region" description="Helical" evidence="9">
    <location>
        <begin position="391"/>
        <end position="416"/>
    </location>
</feature>
<dbReference type="Pfam" id="PF00083">
    <property type="entry name" value="Sugar_tr"/>
    <property type="match status" value="1"/>
</dbReference>
<evidence type="ECO:0000256" key="9">
    <source>
        <dbReference type="SAM" id="Phobius"/>
    </source>
</evidence>
<feature type="transmembrane region" description="Helical" evidence="9">
    <location>
        <begin position="293"/>
        <end position="319"/>
    </location>
</feature>
<dbReference type="FunFam" id="1.20.1250.20:FF:000218">
    <property type="entry name" value="facilitated trehalose transporter Tret1"/>
    <property type="match status" value="1"/>
</dbReference>
<dbReference type="InterPro" id="IPR005828">
    <property type="entry name" value="MFS_sugar_transport-like"/>
</dbReference>
<accession>A0A6P7FMI8</accession>
<keyword evidence="6 9" id="KW-1133">Transmembrane helix</keyword>
<evidence type="ECO:0000256" key="7">
    <source>
        <dbReference type="ARBA" id="ARBA00023136"/>
    </source>
</evidence>
<protein>
    <submittedName>
        <fullName evidence="11">Facilitated trehalose transporter Tret1-like</fullName>
    </submittedName>
</protein>
<keyword evidence="4" id="KW-0762">Sugar transport</keyword>
<feature type="domain" description="Major facilitator superfamily (MFS) profile" evidence="10">
    <location>
        <begin position="48"/>
        <end position="483"/>
    </location>
</feature>
<dbReference type="PRINTS" id="PR00171">
    <property type="entry name" value="SUGRTRNSPORT"/>
</dbReference>
<evidence type="ECO:0000256" key="8">
    <source>
        <dbReference type="ARBA" id="ARBA00023180"/>
    </source>
</evidence>
<evidence type="ECO:0000256" key="3">
    <source>
        <dbReference type="ARBA" id="ARBA00022475"/>
    </source>
</evidence>
<feature type="transmembrane region" description="Helical" evidence="9">
    <location>
        <begin position="146"/>
        <end position="168"/>
    </location>
</feature>
<dbReference type="PANTHER" id="PTHR48021">
    <property type="match status" value="1"/>
</dbReference>
<evidence type="ECO:0000259" key="10">
    <source>
        <dbReference type="PROSITE" id="PS50850"/>
    </source>
</evidence>
<feature type="transmembrane region" description="Helical" evidence="9">
    <location>
        <begin position="92"/>
        <end position="110"/>
    </location>
</feature>
<organism evidence="11">
    <name type="scientific">Diabrotica virgifera virgifera</name>
    <name type="common">western corn rootworm</name>
    <dbReference type="NCBI Taxonomy" id="50390"/>
    <lineage>
        <taxon>Eukaryota</taxon>
        <taxon>Metazoa</taxon>
        <taxon>Ecdysozoa</taxon>
        <taxon>Arthropoda</taxon>
        <taxon>Hexapoda</taxon>
        <taxon>Insecta</taxon>
        <taxon>Pterygota</taxon>
        <taxon>Neoptera</taxon>
        <taxon>Endopterygota</taxon>
        <taxon>Coleoptera</taxon>
        <taxon>Polyphaga</taxon>
        <taxon>Cucujiformia</taxon>
        <taxon>Chrysomeloidea</taxon>
        <taxon>Chrysomelidae</taxon>
        <taxon>Galerucinae</taxon>
        <taxon>Diabroticina</taxon>
        <taxon>Diabroticites</taxon>
        <taxon>Diabrotica</taxon>
    </lineage>
</organism>
<feature type="transmembrane region" description="Helical" evidence="9">
    <location>
        <begin position="44"/>
        <end position="65"/>
    </location>
</feature>
<keyword evidence="8" id="KW-0325">Glycoprotein</keyword>
<dbReference type="InterPro" id="IPR050549">
    <property type="entry name" value="MFS_Trehalose_Transporter"/>
</dbReference>
<dbReference type="RefSeq" id="XP_028137489.1">
    <property type="nucleotide sequence ID" value="XM_028281688.1"/>
</dbReference>
<gene>
    <name evidence="11" type="primary">LOC114331996</name>
</gene>
<proteinExistence type="predicted"/>
<dbReference type="PROSITE" id="PS50850">
    <property type="entry name" value="MFS"/>
    <property type="match status" value="1"/>
</dbReference>
<feature type="transmembrane region" description="Helical" evidence="9">
    <location>
        <begin position="428"/>
        <end position="453"/>
    </location>
</feature>
<evidence type="ECO:0000256" key="4">
    <source>
        <dbReference type="ARBA" id="ARBA00022597"/>
    </source>
</evidence>
<dbReference type="SUPFAM" id="SSF103473">
    <property type="entry name" value="MFS general substrate transporter"/>
    <property type="match status" value="1"/>
</dbReference>
<dbReference type="InParanoid" id="A0A6P7FMI8"/>
<evidence type="ECO:0000256" key="2">
    <source>
        <dbReference type="ARBA" id="ARBA00022448"/>
    </source>
</evidence>
<dbReference type="InterPro" id="IPR003663">
    <property type="entry name" value="Sugar/inositol_transpt"/>
</dbReference>
<dbReference type="Gene3D" id="1.20.1250.20">
    <property type="entry name" value="MFS general substrate transporter like domains"/>
    <property type="match status" value="1"/>
</dbReference>
<keyword evidence="7 9" id="KW-0472">Membrane</keyword>
<dbReference type="InterPro" id="IPR020846">
    <property type="entry name" value="MFS_dom"/>
</dbReference>
<dbReference type="InterPro" id="IPR036259">
    <property type="entry name" value="MFS_trans_sf"/>
</dbReference>
<feature type="transmembrane region" description="Helical" evidence="9">
    <location>
        <begin position="459"/>
        <end position="479"/>
    </location>
</feature>
<feature type="transmembrane region" description="Helical" evidence="9">
    <location>
        <begin position="359"/>
        <end position="379"/>
    </location>
</feature>
<keyword evidence="5 9" id="KW-0812">Transmembrane</keyword>
<dbReference type="PANTHER" id="PTHR48021:SF47">
    <property type="entry name" value="GH17672P"/>
    <property type="match status" value="1"/>
</dbReference>
<dbReference type="AlphaFoldDB" id="A0A6P7FMI8"/>
<comment type="subcellular location">
    <subcellularLocation>
        <location evidence="1">Cell membrane</location>
        <topology evidence="1">Multi-pass membrane protein</topology>
    </subcellularLocation>
</comment>
<evidence type="ECO:0000256" key="6">
    <source>
        <dbReference type="ARBA" id="ARBA00022989"/>
    </source>
</evidence>
<keyword evidence="2" id="KW-0813">Transport</keyword>
<evidence type="ECO:0000256" key="1">
    <source>
        <dbReference type="ARBA" id="ARBA00004651"/>
    </source>
</evidence>
<feature type="transmembrane region" description="Helical" evidence="9">
    <location>
        <begin position="207"/>
        <end position="225"/>
    </location>
</feature>
<evidence type="ECO:0000256" key="5">
    <source>
        <dbReference type="ARBA" id="ARBA00022692"/>
    </source>
</evidence>
<keyword evidence="3" id="KW-1003">Cell membrane</keyword>
<reference evidence="11" key="1">
    <citation type="submission" date="2025-08" db="UniProtKB">
        <authorList>
            <consortium name="RefSeq"/>
        </authorList>
    </citation>
    <scope>IDENTIFICATION</scope>
    <source>
        <tissue evidence="11">Whole insect</tissue>
    </source>
</reference>
<dbReference type="GO" id="GO:0022857">
    <property type="term" value="F:transmembrane transporter activity"/>
    <property type="evidence" value="ECO:0007669"/>
    <property type="project" value="InterPro"/>
</dbReference>
<feature type="transmembrane region" description="Helical" evidence="9">
    <location>
        <begin position="122"/>
        <end position="140"/>
    </location>
</feature>
<sequence>MGKQLNNVEKNGEKLQEVTYVGLETECAHSLKVEGAVPRADTPFLYLTVFMIQIPILLSGAHTVWTSPIIPTIISNDAKINPLSQPATTVDISMIAGIPHLAALAGTLTLPKLSDVLGRKRFLQLMILNVLLGSILLTFSTSVTMIIISKCIIGIFLSGSFAIVPIYITELCEDHNRAKFGCFLGLFHQIGHFYSFIIGPLFSYKVFNLFITFLTVPFLVFFIFFPESPVYLFSKGRKDECRTALNRLRSNKTTNEINRDIEILEANVKSKQNTKSNVTIFTLFKTKETRIGLLLAILPLAVQHLSGVAVIMSFLAPFFNSAGTSVSGHKVAVIVSIVKISSFIFTSSVVERVGRKRMLLFSSVGTGIPLFFLGCFFYLKHVNSPLIHQFQWLPIVLMLSYVLMNSMGLGPIPMAIMHEIFTPENRAAAGSFIMTVVGLIVLSLTSSYPIVAATIGTHWAVWLFSFSCFAGSILIYKFLPETKGKSLKEIQEILHNF</sequence>